<dbReference type="SMART" id="SM00937">
    <property type="entry name" value="PCRF"/>
    <property type="match status" value="1"/>
</dbReference>
<dbReference type="Proteomes" id="UP000250043">
    <property type="component" value="Unassembled WGS sequence"/>
</dbReference>
<evidence type="ECO:0000313" key="4">
    <source>
        <dbReference type="EMBL" id="OCH93658.1"/>
    </source>
</evidence>
<protein>
    <submittedName>
        <fullName evidence="4">Release factor</fullName>
    </submittedName>
</protein>
<dbReference type="InterPro" id="IPR004374">
    <property type="entry name" value="PrfB"/>
</dbReference>
<organism evidence="4 5">
    <name type="scientific">Obba rivulosa</name>
    <dbReference type="NCBI Taxonomy" id="1052685"/>
    <lineage>
        <taxon>Eukaryota</taxon>
        <taxon>Fungi</taxon>
        <taxon>Dikarya</taxon>
        <taxon>Basidiomycota</taxon>
        <taxon>Agaricomycotina</taxon>
        <taxon>Agaricomycetes</taxon>
        <taxon>Polyporales</taxon>
        <taxon>Gelatoporiaceae</taxon>
        <taxon>Obba</taxon>
    </lineage>
</organism>
<proteinExistence type="inferred from homology"/>
<dbReference type="PANTHER" id="PTHR43116:SF3">
    <property type="entry name" value="CLASS I PEPTIDE CHAIN RELEASE FACTOR"/>
    <property type="match status" value="1"/>
</dbReference>
<dbReference type="InterPro" id="IPR045853">
    <property type="entry name" value="Pep_chain_release_fac_I_sf"/>
</dbReference>
<dbReference type="OrthoDB" id="2019491at2759"/>
<evidence type="ECO:0000256" key="1">
    <source>
        <dbReference type="ARBA" id="ARBA00010835"/>
    </source>
</evidence>
<name>A0A8E2DQ02_9APHY</name>
<dbReference type="InterPro" id="IPR000352">
    <property type="entry name" value="Pep_chain_release_fac_I"/>
</dbReference>
<dbReference type="SUPFAM" id="SSF75620">
    <property type="entry name" value="Release factor"/>
    <property type="match status" value="1"/>
</dbReference>
<dbReference type="HAMAP" id="MF_00094">
    <property type="entry name" value="Rel_fac_2"/>
    <property type="match status" value="1"/>
</dbReference>
<keyword evidence="2" id="KW-0648">Protein biosynthesis</keyword>
<evidence type="ECO:0000313" key="5">
    <source>
        <dbReference type="Proteomes" id="UP000250043"/>
    </source>
</evidence>
<dbReference type="EMBL" id="KV722352">
    <property type="protein sequence ID" value="OCH93658.1"/>
    <property type="molecule type" value="Genomic_DNA"/>
</dbReference>
<dbReference type="FunFam" id="3.30.160.20:FF:000004">
    <property type="entry name" value="Peptide chain release factor 1"/>
    <property type="match status" value="1"/>
</dbReference>
<dbReference type="Gene3D" id="3.30.70.1660">
    <property type="match status" value="1"/>
</dbReference>
<keyword evidence="5" id="KW-1185">Reference proteome</keyword>
<dbReference type="GO" id="GO:0016149">
    <property type="term" value="F:translation release factor activity, codon specific"/>
    <property type="evidence" value="ECO:0007669"/>
    <property type="project" value="InterPro"/>
</dbReference>
<accession>A0A8E2DQ02</accession>
<gene>
    <name evidence="4" type="ORF">OBBRIDRAFT_277189</name>
</gene>
<evidence type="ECO:0000256" key="2">
    <source>
        <dbReference type="ARBA" id="ARBA00022917"/>
    </source>
</evidence>
<evidence type="ECO:0000259" key="3">
    <source>
        <dbReference type="PROSITE" id="PS00745"/>
    </source>
</evidence>
<dbReference type="GO" id="GO:0005739">
    <property type="term" value="C:mitochondrion"/>
    <property type="evidence" value="ECO:0007669"/>
    <property type="project" value="GOC"/>
</dbReference>
<dbReference type="Gene3D" id="3.30.160.20">
    <property type="match status" value="1"/>
</dbReference>
<dbReference type="PANTHER" id="PTHR43116">
    <property type="entry name" value="PEPTIDE CHAIN RELEASE FACTOR 2"/>
    <property type="match status" value="1"/>
</dbReference>
<dbReference type="Gene3D" id="1.20.58.410">
    <property type="entry name" value="Release factor"/>
    <property type="match status" value="1"/>
</dbReference>
<reference evidence="4 5" key="1">
    <citation type="submission" date="2016-07" db="EMBL/GenBank/DDBJ databases">
        <title>Draft genome of the white-rot fungus Obba rivulosa 3A-2.</title>
        <authorList>
            <consortium name="DOE Joint Genome Institute"/>
            <person name="Miettinen O."/>
            <person name="Riley R."/>
            <person name="Acob R."/>
            <person name="Barry K."/>
            <person name="Cullen D."/>
            <person name="De Vries R."/>
            <person name="Hainaut M."/>
            <person name="Hatakka A."/>
            <person name="Henrissat B."/>
            <person name="Hilden K."/>
            <person name="Kuo R."/>
            <person name="Labutti K."/>
            <person name="Lipzen A."/>
            <person name="Makela M.R."/>
            <person name="Sandor L."/>
            <person name="Spatafora J.W."/>
            <person name="Grigoriev I.V."/>
            <person name="Hibbett D.S."/>
        </authorList>
    </citation>
    <scope>NUCLEOTIDE SEQUENCE [LARGE SCALE GENOMIC DNA]</scope>
    <source>
        <strain evidence="4 5">3A-2</strain>
    </source>
</reference>
<dbReference type="NCBIfam" id="TIGR00020">
    <property type="entry name" value="prfB"/>
    <property type="match status" value="1"/>
</dbReference>
<comment type="similarity">
    <text evidence="1">Belongs to the prokaryotic/mitochondrial release factor family.</text>
</comment>
<sequence length="419" mass="46610">MLRYAVAQSRHTFRSALKQGSTRLSNVHSQPRCLATAASKAVITQTRELLATIRSGLQDVSLLLKDIDGHADWAAIQAEIEKLRGVLRDETAWINDTTSALKTQARLAQLEKQISTYQQIRTSYDALQDLASLAEGSEDEQMLEEIVPELEQLQATSDQYLISLWLSDPVDAKSAYVEIHAGSGGTEACDWASMLARMYTKWAHSRNFTVKVIDETPGDTAGIKGTTLLLEGPYAYGYAQYETGVHRLVRLSPFDKSNARHTSFASVRVSPCLDEDTSVDIDLNPADLRITTMRSQGAGGQHVNKTESAVRIVHVPTGITVACQQERSQHRNRTLALSLLRSRLYEIELQKRQQSKADSYNALPENAWGSQIRSYTLQPYQLIKDTRTGYEAGSGAVQRVLDGSITGFMEASLRKYKKR</sequence>
<dbReference type="PROSITE" id="PS00745">
    <property type="entry name" value="RF_PROK_I"/>
    <property type="match status" value="1"/>
</dbReference>
<dbReference type="Pfam" id="PF03462">
    <property type="entry name" value="PCRF"/>
    <property type="match status" value="1"/>
</dbReference>
<feature type="domain" description="Prokaryotic-type class I peptide chain release factors" evidence="3">
    <location>
        <begin position="294"/>
        <end position="310"/>
    </location>
</feature>
<dbReference type="InterPro" id="IPR005139">
    <property type="entry name" value="PCRF"/>
</dbReference>
<dbReference type="Pfam" id="PF00472">
    <property type="entry name" value="RF-1"/>
    <property type="match status" value="1"/>
</dbReference>
<dbReference type="GO" id="GO:0032543">
    <property type="term" value="P:mitochondrial translation"/>
    <property type="evidence" value="ECO:0007669"/>
    <property type="project" value="UniProtKB-ARBA"/>
</dbReference>
<dbReference type="AlphaFoldDB" id="A0A8E2DQ02"/>